<protein>
    <recommendedName>
        <fullName evidence="2">FHA domain-containing protein</fullName>
    </recommendedName>
</protein>
<dbReference type="SMART" id="SM00240">
    <property type="entry name" value="FHA"/>
    <property type="match status" value="1"/>
</dbReference>
<name>A0AAI9K528_9FIRM</name>
<dbReference type="InterPro" id="IPR008984">
    <property type="entry name" value="SMAD_FHA_dom_sf"/>
</dbReference>
<reference evidence="3" key="1">
    <citation type="submission" date="2020-06" db="EMBL/GenBank/DDBJ databases">
        <title>Characterization of fructooligosaccharide metabolism and fructooligosaccharide-degrading enzymes in human commensal butyrate producers.</title>
        <authorList>
            <person name="Tanno H."/>
            <person name="Fujii T."/>
            <person name="Hirano K."/>
            <person name="Maeno S."/>
            <person name="Tonozuka T."/>
            <person name="Sakamoto M."/>
            <person name="Ohkuma M."/>
            <person name="Tochio T."/>
            <person name="Endo A."/>
        </authorList>
    </citation>
    <scope>NUCLEOTIDE SEQUENCE</scope>
    <source>
        <strain evidence="3">JCM 31265</strain>
    </source>
</reference>
<dbReference type="InterPro" id="IPR050923">
    <property type="entry name" value="Cell_Proc_Reg/RNA_Proc"/>
</dbReference>
<dbReference type="SUPFAM" id="SSF49879">
    <property type="entry name" value="SMAD/FHA domain"/>
    <property type="match status" value="1"/>
</dbReference>
<proteinExistence type="predicted"/>
<keyword evidence="1" id="KW-1133">Transmembrane helix</keyword>
<gene>
    <name evidence="3" type="ORF">COEU31_16780</name>
</gene>
<dbReference type="Proteomes" id="UP000660047">
    <property type="component" value="Unassembled WGS sequence"/>
</dbReference>
<dbReference type="EMBL" id="BLYL01000009">
    <property type="protein sequence ID" value="GFO94632.1"/>
    <property type="molecule type" value="Genomic_DNA"/>
</dbReference>
<dbReference type="RefSeq" id="WP_055222453.1">
    <property type="nucleotide sequence ID" value="NZ_BLYL01000009.1"/>
</dbReference>
<feature type="transmembrane region" description="Helical" evidence="1">
    <location>
        <begin position="236"/>
        <end position="258"/>
    </location>
</feature>
<organism evidence="3 4">
    <name type="scientific">Coprococcus eutactus</name>
    <dbReference type="NCBI Taxonomy" id="33043"/>
    <lineage>
        <taxon>Bacteria</taxon>
        <taxon>Bacillati</taxon>
        <taxon>Bacillota</taxon>
        <taxon>Clostridia</taxon>
        <taxon>Lachnospirales</taxon>
        <taxon>Lachnospiraceae</taxon>
        <taxon>Coprococcus</taxon>
    </lineage>
</organism>
<dbReference type="PANTHER" id="PTHR23308">
    <property type="entry name" value="NUCLEAR INHIBITOR OF PROTEIN PHOSPHATASE-1"/>
    <property type="match status" value="1"/>
</dbReference>
<keyword evidence="1" id="KW-0812">Transmembrane</keyword>
<dbReference type="InterPro" id="IPR000253">
    <property type="entry name" value="FHA_dom"/>
</dbReference>
<dbReference type="AlphaFoldDB" id="A0AAI9K528"/>
<dbReference type="Pfam" id="PF00498">
    <property type="entry name" value="FHA"/>
    <property type="match status" value="1"/>
</dbReference>
<evidence type="ECO:0000256" key="1">
    <source>
        <dbReference type="SAM" id="Phobius"/>
    </source>
</evidence>
<comment type="caution">
    <text evidence="3">The sequence shown here is derived from an EMBL/GenBank/DDBJ whole genome shotgun (WGS) entry which is preliminary data.</text>
</comment>
<accession>A0AAI9K528</accession>
<dbReference type="Pfam" id="PF19909">
    <property type="entry name" value="DUF6382"/>
    <property type="match status" value="1"/>
</dbReference>
<feature type="transmembrane region" description="Helical" evidence="1">
    <location>
        <begin position="264"/>
        <end position="283"/>
    </location>
</feature>
<dbReference type="InterPro" id="IPR045962">
    <property type="entry name" value="DUF6382"/>
</dbReference>
<evidence type="ECO:0000313" key="3">
    <source>
        <dbReference type="EMBL" id="GFO94632.1"/>
    </source>
</evidence>
<feature type="domain" description="FHA" evidence="2">
    <location>
        <begin position="390"/>
        <end position="440"/>
    </location>
</feature>
<sequence length="468" mass="53146">MVSYCQVEGINTFFVVEVSAAAINSYETDMLYNNFVEGIIQPEFRAINGDMFIYCKINGMKSLDDISDRGIMSMEQAVALIRSLCSVVMETGEYMLEPDNLLIESDKIFYSDAEKSFRYVYVPGQGTDVRMGIKNLVEKIIKRVDHRDTELVDFMYEIYDMVVSANYDMERMQKYVDEVSAREQEKCCSGNRKRNVESLAAAREQELLMDEVFGTDQSSAAALTIPTMEKNKYDRIFFILIGFTVVAFTGIAAVQFYIQGHAADVRFIMLALIVLSVELFVYVEMKRKLSAAEDERRGQEGVECSELRYAEEDENRRPKKQNVDALEHVSLADEIPGDTTVLGSEDDCTTLLTQHNLDGRESAQEQRLSVRLIEDGGIVATEFPVTPEGVVLGRDRRQADQVIEDISVSRRHIRIYEDAEKIYVEDLDSTNGTVINGIRLPAGRSWQLADRDVLCIGTRQYHIQILLI</sequence>
<dbReference type="CDD" id="cd00060">
    <property type="entry name" value="FHA"/>
    <property type="match status" value="1"/>
</dbReference>
<evidence type="ECO:0000259" key="2">
    <source>
        <dbReference type="PROSITE" id="PS50006"/>
    </source>
</evidence>
<evidence type="ECO:0000313" key="4">
    <source>
        <dbReference type="Proteomes" id="UP000660047"/>
    </source>
</evidence>
<dbReference type="Gene3D" id="2.60.200.20">
    <property type="match status" value="1"/>
</dbReference>
<dbReference type="PROSITE" id="PS50006">
    <property type="entry name" value="FHA_DOMAIN"/>
    <property type="match status" value="1"/>
</dbReference>
<keyword evidence="1" id="KW-0472">Membrane</keyword>